<dbReference type="OrthoDB" id="5492850at2"/>
<evidence type="ECO:0000313" key="3">
    <source>
        <dbReference type="Proteomes" id="UP000185544"/>
    </source>
</evidence>
<dbReference type="InterPro" id="IPR042095">
    <property type="entry name" value="SUMF_sf"/>
</dbReference>
<sequence length="430" mass="47448">MSYFSVLQVLLVIGMLIGCRRSPSSHPPYQEEEGGIGGVRSEGSLSREKMHRASSDALLARVSDAPPPSKDTLPPPRAGQRIVVSANPHVWLGAMPGEDGWNPAQDALPQLVSLSDYEIDALPYPNDPALPFSTRVSKQEAEQLCAERRARLCTEAEWENACRGPGDQSYISGAFWDPNCTRTPFACASGYGVYAMGVIQEWKTALEGEKGSGVGPREVEKLAQRGEGSFNDEEGKVKLPFSMHRCAAHWTHDTNRGAGFRCCRGKPNEVVMKWPVLHPPFRRLKMEKSAVAAILKSFPEVASFATDVRFFEASDVRSILATRPRDTVVPAGLVFTADPLLWNPELGVDVLIIVGKSKAGAFIVALYVLGEEHYKLASSFLFRNDMTPVVLAYYPKRRRNLRWVSACWGCWGESGNVRLGEGHRPIIQHE</sequence>
<evidence type="ECO:0000256" key="1">
    <source>
        <dbReference type="SAM" id="MobiDB-lite"/>
    </source>
</evidence>
<dbReference type="AlphaFoldDB" id="A0A1L6MVJ5"/>
<protein>
    <recommendedName>
        <fullName evidence="4">Sulfatase-modifying factor enzyme domain-containing protein</fullName>
    </recommendedName>
</protein>
<reference evidence="2 3" key="1">
    <citation type="submission" date="2016-08" db="EMBL/GenBank/DDBJ databases">
        <title>Identification and validation of antigenic proteins from Pajaroellobacter abortibovis using de-novo genome sequence assembly and reverse vaccinology.</title>
        <authorList>
            <person name="Welly B.T."/>
            <person name="Miller M.R."/>
            <person name="Stott J.L."/>
            <person name="Blanchard M.T."/>
            <person name="Islas-Trejo A.D."/>
            <person name="O'Rourke S.M."/>
            <person name="Young A.E."/>
            <person name="Medrano J.F."/>
            <person name="Van Eenennaam A.L."/>
        </authorList>
    </citation>
    <scope>NUCLEOTIDE SEQUENCE [LARGE SCALE GENOMIC DNA]</scope>
    <source>
        <strain evidence="2 3">BTF92-0548A/99-0131</strain>
    </source>
</reference>
<accession>A0A1L6MVJ5</accession>
<evidence type="ECO:0008006" key="4">
    <source>
        <dbReference type="Google" id="ProtNLM"/>
    </source>
</evidence>
<dbReference type="RefSeq" id="WP_075276199.1">
    <property type="nucleotide sequence ID" value="NZ_CP016908.1"/>
</dbReference>
<dbReference type="Proteomes" id="UP000185544">
    <property type="component" value="Chromosome"/>
</dbReference>
<feature type="compositionally biased region" description="Pro residues" evidence="1">
    <location>
        <begin position="65"/>
        <end position="77"/>
    </location>
</feature>
<feature type="compositionally biased region" description="Basic and acidic residues" evidence="1">
    <location>
        <begin position="45"/>
        <end position="54"/>
    </location>
</feature>
<dbReference type="STRING" id="1882918.BCY86_01795"/>
<name>A0A1L6MVJ5_9BACT</name>
<keyword evidence="3" id="KW-1185">Reference proteome</keyword>
<proteinExistence type="predicted"/>
<evidence type="ECO:0000313" key="2">
    <source>
        <dbReference type="EMBL" id="APR99552.1"/>
    </source>
</evidence>
<gene>
    <name evidence="2" type="ORF">BCY86_01795</name>
</gene>
<dbReference type="Gene3D" id="3.90.1580.10">
    <property type="entry name" value="paralog of FGE (formylglycine-generating enzyme)"/>
    <property type="match status" value="1"/>
</dbReference>
<dbReference type="EMBL" id="CP016908">
    <property type="protein sequence ID" value="APR99552.1"/>
    <property type="molecule type" value="Genomic_DNA"/>
</dbReference>
<feature type="region of interest" description="Disordered" evidence="1">
    <location>
        <begin position="23"/>
        <end position="79"/>
    </location>
</feature>
<dbReference type="InterPro" id="IPR016187">
    <property type="entry name" value="CTDL_fold"/>
</dbReference>
<dbReference type="KEGG" id="pabo:BCY86_01795"/>
<dbReference type="SUPFAM" id="SSF56436">
    <property type="entry name" value="C-type lectin-like"/>
    <property type="match status" value="1"/>
</dbReference>
<organism evidence="2 3">
    <name type="scientific">Pajaroellobacter abortibovis</name>
    <dbReference type="NCBI Taxonomy" id="1882918"/>
    <lineage>
        <taxon>Bacteria</taxon>
        <taxon>Pseudomonadati</taxon>
        <taxon>Myxococcota</taxon>
        <taxon>Polyangia</taxon>
        <taxon>Polyangiales</taxon>
        <taxon>Polyangiaceae</taxon>
    </lineage>
</organism>